<evidence type="ECO:0000256" key="3">
    <source>
        <dbReference type="ARBA" id="ARBA00022679"/>
    </source>
</evidence>
<evidence type="ECO:0000256" key="2">
    <source>
        <dbReference type="ARBA" id="ARBA00006464"/>
    </source>
</evidence>
<keyword evidence="10" id="KW-1185">Reference proteome</keyword>
<name>A0ABW5ZC14_9FLAO</name>
<dbReference type="InterPro" id="IPR003362">
    <property type="entry name" value="Bact_transf"/>
</dbReference>
<comment type="subcellular location">
    <subcellularLocation>
        <location evidence="1">Membrane</location>
        <topology evidence="1">Multi-pass membrane protein</topology>
    </subcellularLocation>
</comment>
<feature type="transmembrane region" description="Helical" evidence="7">
    <location>
        <begin position="83"/>
        <end position="106"/>
    </location>
</feature>
<keyword evidence="4 7" id="KW-0812">Transmembrane</keyword>
<dbReference type="PANTHER" id="PTHR30576:SF0">
    <property type="entry name" value="UNDECAPRENYL-PHOSPHATE N-ACETYLGALACTOSAMINYL 1-PHOSPHATE TRANSFERASE-RELATED"/>
    <property type="match status" value="1"/>
</dbReference>
<keyword evidence="5 7" id="KW-1133">Transmembrane helix</keyword>
<sequence>MRKSKRIHFEISERKILLRGMDVAFVIVILVLIGHFFQFNYFEFSSTNYYWTIVLALYLNFFGTIFEMYNLQVASNRFQVTKSIVLTTALTTLFYLLTPVFTPVLPSNRLQIILFFFAILIALLIWRNFYIIFLASNRFVKKVLFIASSKEIDALVTELFSVNPHYVVVGYIAIDEDPEETQIDLVDETQLEEFIHKNYVSEIVVTQIKDKHNSVALYTELLHHLERGVVIRQYKEVYENNTYRLPIDFESKELYKFFPFSRSNQNKLYGYYSRLMDVVFSIIGLFIFIALVPFIWFINLFANKGSFFYAQERVGKNGFPFIIYKLRTMVKDAEKDGAVFAVTDDIRITPFGKFLRKTRIDELPQFINVLKGDMAIIGPRPERPVFVNEIAANVPLYQTRHVIKPGLTGWAQVNYSYGSNLEDSLMKLRYDLYYIKHRSLFLDINIVLKTMSTVLFYRGQ</sequence>
<feature type="transmembrane region" description="Helical" evidence="7">
    <location>
        <begin position="275"/>
        <end position="298"/>
    </location>
</feature>
<organism evidence="9 10">
    <name type="scientific">Flavobacterium ardleyense</name>
    <dbReference type="NCBI Taxonomy" id="2038737"/>
    <lineage>
        <taxon>Bacteria</taxon>
        <taxon>Pseudomonadati</taxon>
        <taxon>Bacteroidota</taxon>
        <taxon>Flavobacteriia</taxon>
        <taxon>Flavobacteriales</taxon>
        <taxon>Flavobacteriaceae</taxon>
        <taxon>Flavobacterium</taxon>
    </lineage>
</organism>
<keyword evidence="6 7" id="KW-0472">Membrane</keyword>
<proteinExistence type="inferred from homology"/>
<evidence type="ECO:0000256" key="1">
    <source>
        <dbReference type="ARBA" id="ARBA00004141"/>
    </source>
</evidence>
<evidence type="ECO:0000313" key="9">
    <source>
        <dbReference type="EMBL" id="MFD2909743.1"/>
    </source>
</evidence>
<reference evidence="10" key="1">
    <citation type="journal article" date="2019" name="Int. J. Syst. Evol. Microbiol.">
        <title>The Global Catalogue of Microorganisms (GCM) 10K type strain sequencing project: providing services to taxonomists for standard genome sequencing and annotation.</title>
        <authorList>
            <consortium name="The Broad Institute Genomics Platform"/>
            <consortium name="The Broad Institute Genome Sequencing Center for Infectious Disease"/>
            <person name="Wu L."/>
            <person name="Ma J."/>
        </authorList>
    </citation>
    <scope>NUCLEOTIDE SEQUENCE [LARGE SCALE GENOMIC DNA]</scope>
    <source>
        <strain evidence="10">KCTC 52644</strain>
    </source>
</reference>
<gene>
    <name evidence="9" type="ORF">ACFSX9_13480</name>
</gene>
<evidence type="ECO:0000259" key="8">
    <source>
        <dbReference type="Pfam" id="PF02397"/>
    </source>
</evidence>
<evidence type="ECO:0000256" key="5">
    <source>
        <dbReference type="ARBA" id="ARBA00022989"/>
    </source>
</evidence>
<evidence type="ECO:0000256" key="7">
    <source>
        <dbReference type="SAM" id="Phobius"/>
    </source>
</evidence>
<dbReference type="NCBIfam" id="TIGR03025">
    <property type="entry name" value="EPS_sugtrans"/>
    <property type="match status" value="1"/>
</dbReference>
<comment type="similarity">
    <text evidence="2">Belongs to the bacterial sugar transferase family.</text>
</comment>
<protein>
    <submittedName>
        <fullName evidence="9">Exopolysaccharide biosynthesis polyprenyl glycosylphosphotransferase</fullName>
    </submittedName>
</protein>
<dbReference type="Proteomes" id="UP001597549">
    <property type="component" value="Unassembled WGS sequence"/>
</dbReference>
<evidence type="ECO:0000256" key="4">
    <source>
        <dbReference type="ARBA" id="ARBA00022692"/>
    </source>
</evidence>
<dbReference type="PANTHER" id="PTHR30576">
    <property type="entry name" value="COLANIC BIOSYNTHESIS UDP-GLUCOSE LIPID CARRIER TRANSFERASE"/>
    <property type="match status" value="1"/>
</dbReference>
<dbReference type="Pfam" id="PF02397">
    <property type="entry name" value="Bac_transf"/>
    <property type="match status" value="1"/>
</dbReference>
<accession>A0ABW5ZC14</accession>
<feature type="transmembrane region" description="Helical" evidence="7">
    <location>
        <begin position="16"/>
        <end position="37"/>
    </location>
</feature>
<keyword evidence="3" id="KW-0808">Transferase</keyword>
<comment type="caution">
    <text evidence="9">The sequence shown here is derived from an EMBL/GenBank/DDBJ whole genome shotgun (WGS) entry which is preliminary data.</text>
</comment>
<dbReference type="RefSeq" id="WP_379808546.1">
    <property type="nucleotide sequence ID" value="NZ_JBHUOL010000021.1"/>
</dbReference>
<feature type="transmembrane region" description="Helical" evidence="7">
    <location>
        <begin position="112"/>
        <end position="135"/>
    </location>
</feature>
<dbReference type="EMBL" id="JBHUOL010000021">
    <property type="protein sequence ID" value="MFD2909743.1"/>
    <property type="molecule type" value="Genomic_DNA"/>
</dbReference>
<evidence type="ECO:0000313" key="10">
    <source>
        <dbReference type="Proteomes" id="UP001597549"/>
    </source>
</evidence>
<feature type="domain" description="Bacterial sugar transferase" evidence="8">
    <location>
        <begin position="274"/>
        <end position="455"/>
    </location>
</feature>
<dbReference type="InterPro" id="IPR017475">
    <property type="entry name" value="EPS_sugar_tfrase"/>
</dbReference>
<evidence type="ECO:0000256" key="6">
    <source>
        <dbReference type="ARBA" id="ARBA00023136"/>
    </source>
</evidence>
<feature type="transmembrane region" description="Helical" evidence="7">
    <location>
        <begin position="49"/>
        <end position="71"/>
    </location>
</feature>